<name>L9W6Y9_9EURY</name>
<reference evidence="2 3" key="1">
    <citation type="journal article" date="2014" name="PLoS Genet.">
        <title>Phylogenetically driven sequencing of extremely halophilic archaea reveals strategies for static and dynamic osmo-response.</title>
        <authorList>
            <person name="Becker E.A."/>
            <person name="Seitzer P.M."/>
            <person name="Tritt A."/>
            <person name="Larsen D."/>
            <person name="Krusor M."/>
            <person name="Yao A.I."/>
            <person name="Wu D."/>
            <person name="Madern D."/>
            <person name="Eisen J.A."/>
            <person name="Darling A.E."/>
            <person name="Facciotti M.T."/>
        </authorList>
    </citation>
    <scope>NUCLEOTIDE SEQUENCE [LARGE SCALE GENOMIC DNA]</scope>
    <source>
        <strain evidence="2 3">JCM 14089</strain>
    </source>
</reference>
<dbReference type="eggNOG" id="arCOG02696">
    <property type="taxonomic scope" value="Archaea"/>
</dbReference>
<dbReference type="RefSeq" id="WP_008161979.1">
    <property type="nucleotide sequence ID" value="NZ_AOHX01000037.1"/>
</dbReference>
<protein>
    <submittedName>
        <fullName evidence="2">Uncharacterized protein</fullName>
    </submittedName>
</protein>
<dbReference type="PROSITE" id="PS51318">
    <property type="entry name" value="TAT"/>
    <property type="match status" value="1"/>
</dbReference>
<dbReference type="Proteomes" id="UP000011661">
    <property type="component" value="Unassembled WGS sequence"/>
</dbReference>
<evidence type="ECO:0000313" key="2">
    <source>
        <dbReference type="EMBL" id="ELY45006.1"/>
    </source>
</evidence>
<dbReference type="InterPro" id="IPR006311">
    <property type="entry name" value="TAT_signal"/>
</dbReference>
<feature type="compositionally biased region" description="Acidic residues" evidence="1">
    <location>
        <begin position="182"/>
        <end position="202"/>
    </location>
</feature>
<accession>L9W6Y9</accession>
<proteinExistence type="predicted"/>
<gene>
    <name evidence="2" type="ORF">C495_08695</name>
</gene>
<keyword evidence="3" id="KW-1185">Reference proteome</keyword>
<evidence type="ECO:0000256" key="1">
    <source>
        <dbReference type="SAM" id="MobiDB-lite"/>
    </source>
</evidence>
<dbReference type="AlphaFoldDB" id="L9W6Y9"/>
<dbReference type="OrthoDB" id="203212at2157"/>
<evidence type="ECO:0000313" key="3">
    <source>
        <dbReference type="Proteomes" id="UP000011661"/>
    </source>
</evidence>
<sequence>METTIMSMNRRNVLVGLGTIVAGGGAALGTGAFSSVSADRTVSIQVSDDTDALLAIEVNENYAGDNDVAEIDLTEFTEAEGLNINATTTFDGMVAITNQGTNNVGITGLSDSEITISDDGNDVTLDFTVNDNHAEIDESNFEDGGPAHTNISGEDLSGDDNNLASGAEESVVYDVTITTDGDISDGESVSEDITIEANEVEA</sequence>
<dbReference type="EMBL" id="AOHX01000037">
    <property type="protein sequence ID" value="ELY45006.1"/>
    <property type="molecule type" value="Genomic_DNA"/>
</dbReference>
<comment type="caution">
    <text evidence="2">The sequence shown here is derived from an EMBL/GenBank/DDBJ whole genome shotgun (WGS) entry which is preliminary data.</text>
</comment>
<dbReference type="STRING" id="1230460.C495_08695"/>
<organism evidence="2 3">
    <name type="scientific">Natronorubrum sulfidifaciens JCM 14089</name>
    <dbReference type="NCBI Taxonomy" id="1230460"/>
    <lineage>
        <taxon>Archaea</taxon>
        <taxon>Methanobacteriati</taxon>
        <taxon>Methanobacteriota</taxon>
        <taxon>Stenosarchaea group</taxon>
        <taxon>Halobacteria</taxon>
        <taxon>Halobacteriales</taxon>
        <taxon>Natrialbaceae</taxon>
        <taxon>Natronorubrum</taxon>
    </lineage>
</organism>
<feature type="region of interest" description="Disordered" evidence="1">
    <location>
        <begin position="137"/>
        <end position="202"/>
    </location>
</feature>